<feature type="compositionally biased region" description="Acidic residues" evidence="2">
    <location>
        <begin position="666"/>
        <end position="693"/>
    </location>
</feature>
<gene>
    <name evidence="3" type="ORF">Tci_084425</name>
</gene>
<name>A0A699GPN4_TANCI</name>
<proteinExistence type="predicted"/>
<dbReference type="EMBL" id="BKCJ010015262">
    <property type="protein sequence ID" value="GEV12448.1"/>
    <property type="molecule type" value="Genomic_DNA"/>
</dbReference>
<protein>
    <submittedName>
        <fullName evidence="3">Zinc finger, CCHC-type</fullName>
    </submittedName>
</protein>
<reference evidence="3" key="1">
    <citation type="journal article" date="2019" name="Sci. Rep.">
        <title>Draft genome of Tanacetum cinerariifolium, the natural source of mosquito coil.</title>
        <authorList>
            <person name="Yamashiro T."/>
            <person name="Shiraishi A."/>
            <person name="Satake H."/>
            <person name="Nakayama K."/>
        </authorList>
    </citation>
    <scope>NUCLEOTIDE SEQUENCE</scope>
</reference>
<feature type="region of interest" description="Disordered" evidence="2">
    <location>
        <begin position="228"/>
        <end position="248"/>
    </location>
</feature>
<comment type="caution">
    <text evidence="3">The sequence shown here is derived from an EMBL/GenBank/DDBJ whole genome shotgun (WGS) entry which is preliminary data.</text>
</comment>
<feature type="region of interest" description="Disordered" evidence="2">
    <location>
        <begin position="860"/>
        <end position="879"/>
    </location>
</feature>
<organism evidence="3">
    <name type="scientific">Tanacetum cinerariifolium</name>
    <name type="common">Dalmatian daisy</name>
    <name type="synonym">Chrysanthemum cinerariifolium</name>
    <dbReference type="NCBI Taxonomy" id="118510"/>
    <lineage>
        <taxon>Eukaryota</taxon>
        <taxon>Viridiplantae</taxon>
        <taxon>Streptophyta</taxon>
        <taxon>Embryophyta</taxon>
        <taxon>Tracheophyta</taxon>
        <taxon>Spermatophyta</taxon>
        <taxon>Magnoliopsida</taxon>
        <taxon>eudicotyledons</taxon>
        <taxon>Gunneridae</taxon>
        <taxon>Pentapetalae</taxon>
        <taxon>asterids</taxon>
        <taxon>campanulids</taxon>
        <taxon>Asterales</taxon>
        <taxon>Asteraceae</taxon>
        <taxon>Asteroideae</taxon>
        <taxon>Anthemideae</taxon>
        <taxon>Anthemidinae</taxon>
        <taxon>Tanacetum</taxon>
    </lineage>
</organism>
<keyword evidence="1" id="KW-0175">Coiled coil</keyword>
<evidence type="ECO:0000256" key="1">
    <source>
        <dbReference type="SAM" id="Coils"/>
    </source>
</evidence>
<dbReference type="AlphaFoldDB" id="A0A699GPN4"/>
<evidence type="ECO:0000313" key="3">
    <source>
        <dbReference type="EMBL" id="GEV12448.1"/>
    </source>
</evidence>
<evidence type="ECO:0000256" key="2">
    <source>
        <dbReference type="SAM" id="MobiDB-lite"/>
    </source>
</evidence>
<sequence length="879" mass="99269">MKVKRGCLTCCRGETSNSNMEEGSAPCDGMTHSKAPPNKPSSQETSSGGGPKCQEAIGDTVAHSRSERVSKISNDPLLVGVNTPRSGEDSLKLTELMELCTKLQQRVLDLETTKTTQAMEIESLKRRVKKLERRKRSRTHELKRLYKVGMSTRVESSKDKGLGEEDASKQERIANIDANEYITLVSIHDEQMFDTDQDLGATLAQALAELKHVKPKAKAKGIVFHEPEESTTTTTTTIPKPRSHDKGKAKMIEEPMKLKKKDQIQLDEELVLKLQAELQAEFDKEQRLAAERAQQEEVVCLMLASMSPDLQKTLENFNAFDMLQELAKQELFEIVKALHACKQEDGQSAATHVIHSLRGGKIQKDKNKLGGAKGSGYGTHMYNTAQGHRRSRKLKHRALSLYVGNGMRVAMEAIGSFDLILLGGLNIILDNCHYAPSITMGVVLLYHLVEYGYIHTFMNYDLEIIQEENTQPSKNTSEQNNKVVHNDVDRYSEIVPICRSNKIAQAPDRYGFYVDAEEHELGDLNEPSNYKARLLDPESDKWVVGNTQRVIGRTSKNVGNTQTLKCYNCNGRGINITEEETNFLADIRSDEEHKDLNATCIMMARILEGKSNSTAPSYDSDGLSEIIMAKVIPLDHVDDVPVVEPNQPDAILFILESVLVDKDEDPKEEEFKEEEEPQEEEEDMEVDIEEDENEPELTYPYEEVDPLNPLPPASDSEPEDVIEVEDMVEPKDETIPASVHETTVWSRDDTCMVKTKGKSKDDYGKLILDLGNEVRSSMEEGVAAMENLVRKLGNAEERAGCKKLKKELKEVRFSHILLYIQKERVERDLYWTRVRAHEFFQDMIRWGFVFEERPNEAIDVSVKDEESPSSELRGSFRNS</sequence>
<accession>A0A699GPN4</accession>
<feature type="coiled-coil region" evidence="1">
    <location>
        <begin position="93"/>
        <end position="141"/>
    </location>
</feature>
<feature type="region of interest" description="Disordered" evidence="2">
    <location>
        <begin position="13"/>
        <end position="69"/>
    </location>
</feature>
<feature type="region of interest" description="Disordered" evidence="2">
    <location>
        <begin position="663"/>
        <end position="693"/>
    </location>
</feature>
<feature type="compositionally biased region" description="Polar residues" evidence="2">
    <location>
        <begin position="869"/>
        <end position="879"/>
    </location>
</feature>